<dbReference type="Pfam" id="PF00646">
    <property type="entry name" value="F-box"/>
    <property type="match status" value="1"/>
</dbReference>
<dbReference type="Pfam" id="PF08268">
    <property type="entry name" value="FBA_3"/>
    <property type="match status" value="1"/>
</dbReference>
<dbReference type="InterPro" id="IPR017451">
    <property type="entry name" value="F-box-assoc_interact_dom"/>
</dbReference>
<dbReference type="InterPro" id="IPR013187">
    <property type="entry name" value="F-box-assoc_dom_typ3"/>
</dbReference>
<reference evidence="2" key="1">
    <citation type="submission" date="2023-03" db="EMBL/GenBank/DDBJ databases">
        <authorList>
            <person name="Julca I."/>
        </authorList>
    </citation>
    <scope>NUCLEOTIDE SEQUENCE</scope>
</reference>
<feature type="domain" description="F-box" evidence="1">
    <location>
        <begin position="14"/>
        <end position="53"/>
    </location>
</feature>
<name>A0AAV1ED18_OLDCO</name>
<proteinExistence type="predicted"/>
<dbReference type="InterPro" id="IPR036047">
    <property type="entry name" value="F-box-like_dom_sf"/>
</dbReference>
<dbReference type="CDD" id="cd22157">
    <property type="entry name" value="F-box_AtFBW1-like"/>
    <property type="match status" value="1"/>
</dbReference>
<dbReference type="Proteomes" id="UP001161247">
    <property type="component" value="Chromosome 9"/>
</dbReference>
<evidence type="ECO:0000313" key="3">
    <source>
        <dbReference type="Proteomes" id="UP001161247"/>
    </source>
</evidence>
<dbReference type="PANTHER" id="PTHR31111:SF138">
    <property type="entry name" value="F-BOX ASSOCIATED DOMAIN-CONTAINING PROTEIN"/>
    <property type="match status" value="1"/>
</dbReference>
<dbReference type="EMBL" id="OX459126">
    <property type="protein sequence ID" value="CAI9117622.1"/>
    <property type="molecule type" value="Genomic_DNA"/>
</dbReference>
<dbReference type="InterPro" id="IPR001810">
    <property type="entry name" value="F-box_dom"/>
</dbReference>
<dbReference type="NCBIfam" id="TIGR01640">
    <property type="entry name" value="F_box_assoc_1"/>
    <property type="match status" value="1"/>
</dbReference>
<dbReference type="SUPFAM" id="SSF81383">
    <property type="entry name" value="F-box domain"/>
    <property type="match status" value="1"/>
</dbReference>
<evidence type="ECO:0000259" key="1">
    <source>
        <dbReference type="SMART" id="SM00256"/>
    </source>
</evidence>
<organism evidence="2 3">
    <name type="scientific">Oldenlandia corymbosa var. corymbosa</name>
    <dbReference type="NCBI Taxonomy" id="529605"/>
    <lineage>
        <taxon>Eukaryota</taxon>
        <taxon>Viridiplantae</taxon>
        <taxon>Streptophyta</taxon>
        <taxon>Embryophyta</taxon>
        <taxon>Tracheophyta</taxon>
        <taxon>Spermatophyta</taxon>
        <taxon>Magnoliopsida</taxon>
        <taxon>eudicotyledons</taxon>
        <taxon>Gunneridae</taxon>
        <taxon>Pentapetalae</taxon>
        <taxon>asterids</taxon>
        <taxon>lamiids</taxon>
        <taxon>Gentianales</taxon>
        <taxon>Rubiaceae</taxon>
        <taxon>Rubioideae</taxon>
        <taxon>Spermacoceae</taxon>
        <taxon>Hedyotis-Oldenlandia complex</taxon>
        <taxon>Oldenlandia</taxon>
    </lineage>
</organism>
<dbReference type="Gene3D" id="1.20.1280.50">
    <property type="match status" value="1"/>
</dbReference>
<dbReference type="PANTHER" id="PTHR31111">
    <property type="entry name" value="BNAA05G37150D PROTEIN-RELATED"/>
    <property type="match status" value="1"/>
</dbReference>
<dbReference type="SMART" id="SM00256">
    <property type="entry name" value="FBOX"/>
    <property type="match status" value="1"/>
</dbReference>
<protein>
    <submittedName>
        <fullName evidence="2">OLC1v1019037C1</fullName>
    </submittedName>
</protein>
<evidence type="ECO:0000313" key="2">
    <source>
        <dbReference type="EMBL" id="CAI9117622.1"/>
    </source>
</evidence>
<accession>A0AAV1ED18</accession>
<dbReference type="AlphaFoldDB" id="A0AAV1ED18"/>
<gene>
    <name evidence="2" type="ORF">OLC1_LOCUS23660</name>
</gene>
<keyword evidence="3" id="KW-1185">Reference proteome</keyword>
<sequence>MPKSKSRVHVSSDIPEDLMLEILRWVTVKSLMRFKCVSKAWLASIQNPLFTTSYQGGFKGLLLTNFIGIRDKRMDSTQPVNGLICFYDGNRSCIYNIATRETMSLPDSTSNCARCDYLLGFDPFHNVYKVFKVCRSLKIEILTVGVDLSWRSIDPAPWYSDSTVCYANGCLYWCCYENEGETREHLLCFNLVQEKFQFIEKPHKSYAKYGWFPGSNPNLMSCSWPLDEYGYRSRKVRNLCDYNNDAWTKHEILNYPLGRLYRPMSTLPNGKIVFIERSTSGWKFPMPFYTYDRNNREFKKCLMSDCPSSSSIASQHILDLYLEAMYYEENITPLSCLGSSHIAPK</sequence>